<keyword evidence="3" id="KW-1185">Reference proteome</keyword>
<proteinExistence type="predicted"/>
<evidence type="ECO:0000313" key="3">
    <source>
        <dbReference type="Proteomes" id="UP000050525"/>
    </source>
</evidence>
<organism evidence="2 3">
    <name type="scientific">Alligator mississippiensis</name>
    <name type="common">American alligator</name>
    <dbReference type="NCBI Taxonomy" id="8496"/>
    <lineage>
        <taxon>Eukaryota</taxon>
        <taxon>Metazoa</taxon>
        <taxon>Chordata</taxon>
        <taxon>Craniata</taxon>
        <taxon>Vertebrata</taxon>
        <taxon>Euteleostomi</taxon>
        <taxon>Archelosauria</taxon>
        <taxon>Archosauria</taxon>
        <taxon>Crocodylia</taxon>
        <taxon>Alligatoridae</taxon>
        <taxon>Alligatorinae</taxon>
        <taxon>Alligator</taxon>
    </lineage>
</organism>
<sequence>MESEEKAAKSCTAELAARKPAPQGAEEGGESPPFFTGEASKSYMMENPQESQWFCSALRIGVAAMMKLA</sequence>
<dbReference type="AlphaFoldDB" id="A0A151PHM0"/>
<name>A0A151PHM0_ALLMI</name>
<evidence type="ECO:0000313" key="2">
    <source>
        <dbReference type="EMBL" id="KYO48617.1"/>
    </source>
</evidence>
<comment type="caution">
    <text evidence="2">The sequence shown here is derived from an EMBL/GenBank/DDBJ whole genome shotgun (WGS) entry which is preliminary data.</text>
</comment>
<evidence type="ECO:0000256" key="1">
    <source>
        <dbReference type="SAM" id="MobiDB-lite"/>
    </source>
</evidence>
<dbReference type="Proteomes" id="UP000050525">
    <property type="component" value="Unassembled WGS sequence"/>
</dbReference>
<accession>A0A151PHM0</accession>
<feature type="region of interest" description="Disordered" evidence="1">
    <location>
        <begin position="1"/>
        <end position="42"/>
    </location>
</feature>
<protein>
    <submittedName>
        <fullName evidence="2">Uncharacterized protein</fullName>
    </submittedName>
</protein>
<gene>
    <name evidence="2" type="ORF">Y1Q_0004025</name>
</gene>
<reference evidence="2 3" key="1">
    <citation type="journal article" date="2012" name="Genome Biol.">
        <title>Sequencing three crocodilian genomes to illuminate the evolution of archosaurs and amniotes.</title>
        <authorList>
            <person name="St John J.A."/>
            <person name="Braun E.L."/>
            <person name="Isberg S.R."/>
            <person name="Miles L.G."/>
            <person name="Chong A.Y."/>
            <person name="Gongora J."/>
            <person name="Dalzell P."/>
            <person name="Moran C."/>
            <person name="Bed'hom B."/>
            <person name="Abzhanov A."/>
            <person name="Burgess S.C."/>
            <person name="Cooksey A.M."/>
            <person name="Castoe T.A."/>
            <person name="Crawford N.G."/>
            <person name="Densmore L.D."/>
            <person name="Drew J.C."/>
            <person name="Edwards S.V."/>
            <person name="Faircloth B.C."/>
            <person name="Fujita M.K."/>
            <person name="Greenwold M.J."/>
            <person name="Hoffmann F.G."/>
            <person name="Howard J.M."/>
            <person name="Iguchi T."/>
            <person name="Janes D.E."/>
            <person name="Khan S.Y."/>
            <person name="Kohno S."/>
            <person name="de Koning A.J."/>
            <person name="Lance S.L."/>
            <person name="McCarthy F.M."/>
            <person name="McCormack J.E."/>
            <person name="Merchant M.E."/>
            <person name="Peterson D.G."/>
            <person name="Pollock D.D."/>
            <person name="Pourmand N."/>
            <person name="Raney B.J."/>
            <person name="Roessler K.A."/>
            <person name="Sanford J.R."/>
            <person name="Sawyer R.H."/>
            <person name="Schmidt C.J."/>
            <person name="Triplett E.W."/>
            <person name="Tuberville T.D."/>
            <person name="Venegas-Anaya M."/>
            <person name="Howard J.T."/>
            <person name="Jarvis E.D."/>
            <person name="Guillette L.J.Jr."/>
            <person name="Glenn T.C."/>
            <person name="Green R.E."/>
            <person name="Ray D.A."/>
        </authorList>
    </citation>
    <scope>NUCLEOTIDE SEQUENCE [LARGE SCALE GENOMIC DNA]</scope>
    <source>
        <strain evidence="2">KSC_2009_1</strain>
    </source>
</reference>
<dbReference type="EMBL" id="AKHW03000179">
    <property type="protein sequence ID" value="KYO48617.1"/>
    <property type="molecule type" value="Genomic_DNA"/>
</dbReference>